<dbReference type="Proteomes" id="UP001066276">
    <property type="component" value="Chromosome 6"/>
</dbReference>
<sequence>MCSILYRKYPNTTFCDSYKWLYRPRWRPHNSTAPEGPTNNLPNRAPPRGHQWGGPNEARRVSGGRGLEWRACQAGTSYETQRRGGAVAPAPGPLLSGTRSVCPGLRSVVDLICPGGTGRRHVVFPRDGLIEAELLAGAWACGRRWVRGPGFSLGIEVGGPRDTPVPLVERGHRGETPSHWRRRCGVGSPLWTVGDSGSPAEL</sequence>
<accession>A0AAV7QVC3</accession>
<protein>
    <submittedName>
        <fullName evidence="2">Uncharacterized protein</fullName>
    </submittedName>
</protein>
<feature type="compositionally biased region" description="Polar residues" evidence="1">
    <location>
        <begin position="30"/>
        <end position="42"/>
    </location>
</feature>
<keyword evidence="3" id="KW-1185">Reference proteome</keyword>
<gene>
    <name evidence="2" type="ORF">NDU88_009512</name>
</gene>
<dbReference type="AlphaFoldDB" id="A0AAV7QVC3"/>
<evidence type="ECO:0000313" key="2">
    <source>
        <dbReference type="EMBL" id="KAJ1143201.1"/>
    </source>
</evidence>
<proteinExistence type="predicted"/>
<reference evidence="2" key="1">
    <citation type="journal article" date="2022" name="bioRxiv">
        <title>Sequencing and chromosome-scale assembly of the giantPleurodeles waltlgenome.</title>
        <authorList>
            <person name="Brown T."/>
            <person name="Elewa A."/>
            <person name="Iarovenko S."/>
            <person name="Subramanian E."/>
            <person name="Araus A.J."/>
            <person name="Petzold A."/>
            <person name="Susuki M."/>
            <person name="Suzuki K.-i.T."/>
            <person name="Hayashi T."/>
            <person name="Toyoda A."/>
            <person name="Oliveira C."/>
            <person name="Osipova E."/>
            <person name="Leigh N.D."/>
            <person name="Simon A."/>
            <person name="Yun M.H."/>
        </authorList>
    </citation>
    <scope>NUCLEOTIDE SEQUENCE</scope>
    <source>
        <strain evidence="2">20211129_DDA</strain>
        <tissue evidence="2">Liver</tissue>
    </source>
</reference>
<evidence type="ECO:0000256" key="1">
    <source>
        <dbReference type="SAM" id="MobiDB-lite"/>
    </source>
</evidence>
<comment type="caution">
    <text evidence="2">The sequence shown here is derived from an EMBL/GenBank/DDBJ whole genome shotgun (WGS) entry which is preliminary data.</text>
</comment>
<dbReference type="EMBL" id="JANPWB010000010">
    <property type="protein sequence ID" value="KAJ1143201.1"/>
    <property type="molecule type" value="Genomic_DNA"/>
</dbReference>
<name>A0AAV7QVC3_PLEWA</name>
<evidence type="ECO:0000313" key="3">
    <source>
        <dbReference type="Proteomes" id="UP001066276"/>
    </source>
</evidence>
<feature type="region of interest" description="Disordered" evidence="1">
    <location>
        <begin position="30"/>
        <end position="62"/>
    </location>
</feature>
<organism evidence="2 3">
    <name type="scientific">Pleurodeles waltl</name>
    <name type="common">Iberian ribbed newt</name>
    <dbReference type="NCBI Taxonomy" id="8319"/>
    <lineage>
        <taxon>Eukaryota</taxon>
        <taxon>Metazoa</taxon>
        <taxon>Chordata</taxon>
        <taxon>Craniata</taxon>
        <taxon>Vertebrata</taxon>
        <taxon>Euteleostomi</taxon>
        <taxon>Amphibia</taxon>
        <taxon>Batrachia</taxon>
        <taxon>Caudata</taxon>
        <taxon>Salamandroidea</taxon>
        <taxon>Salamandridae</taxon>
        <taxon>Pleurodelinae</taxon>
        <taxon>Pleurodeles</taxon>
    </lineage>
</organism>